<proteinExistence type="inferred from homology"/>
<evidence type="ECO:0000256" key="7">
    <source>
        <dbReference type="ARBA" id="ARBA00023295"/>
    </source>
</evidence>
<dbReference type="InterPro" id="IPR000743">
    <property type="entry name" value="Glyco_hydro_28"/>
</dbReference>
<dbReference type="GO" id="GO:0045490">
    <property type="term" value="P:pectin catabolic process"/>
    <property type="evidence" value="ECO:0007669"/>
    <property type="project" value="TreeGrafter"/>
</dbReference>
<dbReference type="Gene3D" id="2.160.20.10">
    <property type="entry name" value="Single-stranded right-handed beta-helix, Pectin lyase-like"/>
    <property type="match status" value="1"/>
</dbReference>
<dbReference type="InterPro" id="IPR050434">
    <property type="entry name" value="Glycosyl_hydrlase_28"/>
</dbReference>
<feature type="active site" evidence="9">
    <location>
        <position position="276"/>
    </location>
</feature>
<comment type="similarity">
    <text evidence="2 10">Belongs to the glycosyl hydrolase 28 family.</text>
</comment>
<dbReference type="GO" id="GO:0071555">
    <property type="term" value="P:cell wall organization"/>
    <property type="evidence" value="ECO:0007669"/>
    <property type="project" value="UniProtKB-KW"/>
</dbReference>
<dbReference type="InterPro" id="IPR011050">
    <property type="entry name" value="Pectin_lyase_fold/virulence"/>
</dbReference>
<dbReference type="GO" id="GO:0004650">
    <property type="term" value="F:polygalacturonase activity"/>
    <property type="evidence" value="ECO:0007669"/>
    <property type="project" value="InterPro"/>
</dbReference>
<evidence type="ECO:0000256" key="11">
    <source>
        <dbReference type="SAM" id="SignalP"/>
    </source>
</evidence>
<dbReference type="OrthoDB" id="1546079at2759"/>
<feature type="signal peptide" evidence="11">
    <location>
        <begin position="1"/>
        <end position="20"/>
    </location>
</feature>
<organism evidence="12 13">
    <name type="scientific">Lachnellula hyalina</name>
    <dbReference type="NCBI Taxonomy" id="1316788"/>
    <lineage>
        <taxon>Eukaryota</taxon>
        <taxon>Fungi</taxon>
        <taxon>Dikarya</taxon>
        <taxon>Ascomycota</taxon>
        <taxon>Pezizomycotina</taxon>
        <taxon>Leotiomycetes</taxon>
        <taxon>Helotiales</taxon>
        <taxon>Lachnaceae</taxon>
        <taxon>Lachnellula</taxon>
    </lineage>
</organism>
<keyword evidence="6 10" id="KW-0378">Hydrolase</keyword>
<keyword evidence="3" id="KW-0964">Secreted</keyword>
<keyword evidence="8" id="KW-0961">Cell wall biogenesis/degradation</keyword>
<feature type="chain" id="PRO_5034724786" evidence="11">
    <location>
        <begin position="21"/>
        <end position="419"/>
    </location>
</feature>
<dbReference type="InterPro" id="IPR012334">
    <property type="entry name" value="Pectin_lyas_fold"/>
</dbReference>
<evidence type="ECO:0000256" key="3">
    <source>
        <dbReference type="ARBA" id="ARBA00022525"/>
    </source>
</evidence>
<dbReference type="PROSITE" id="PS00502">
    <property type="entry name" value="POLYGALACTURONASE"/>
    <property type="match status" value="1"/>
</dbReference>
<gene>
    <name evidence="12" type="ORF">LHYA1_G002918</name>
</gene>
<dbReference type="AlphaFoldDB" id="A0A8H8R7Z1"/>
<evidence type="ECO:0000256" key="1">
    <source>
        <dbReference type="ARBA" id="ARBA00004613"/>
    </source>
</evidence>
<evidence type="ECO:0000256" key="5">
    <source>
        <dbReference type="ARBA" id="ARBA00022737"/>
    </source>
</evidence>
<evidence type="ECO:0000256" key="8">
    <source>
        <dbReference type="ARBA" id="ARBA00023316"/>
    </source>
</evidence>
<dbReference type="EMBL" id="QGMH01000020">
    <property type="protein sequence ID" value="TVY29235.1"/>
    <property type="molecule type" value="Genomic_DNA"/>
</dbReference>
<dbReference type="PANTHER" id="PTHR31884:SF1">
    <property type="entry name" value="POLYGALACTURONASE"/>
    <property type="match status" value="1"/>
</dbReference>
<evidence type="ECO:0000256" key="10">
    <source>
        <dbReference type="RuleBase" id="RU361169"/>
    </source>
</evidence>
<evidence type="ECO:0000256" key="6">
    <source>
        <dbReference type="ARBA" id="ARBA00022801"/>
    </source>
</evidence>
<dbReference type="GO" id="GO:0005576">
    <property type="term" value="C:extracellular region"/>
    <property type="evidence" value="ECO:0007669"/>
    <property type="project" value="UniProtKB-SubCell"/>
</dbReference>
<evidence type="ECO:0000313" key="13">
    <source>
        <dbReference type="Proteomes" id="UP000431533"/>
    </source>
</evidence>
<dbReference type="RefSeq" id="XP_031008023.1">
    <property type="nucleotide sequence ID" value="XM_031147892.1"/>
</dbReference>
<sequence>MLQTTVQVLIALLLATTCVAHPAPIPTIAPAPHEVEEAFKEREIEKRAATCTFSGSLGYSSASVSKASCSTIILDALTVPAGKTLDLTDLPDSTVVIFEGETSFAYSEWEGPLFAVSGTDITVAGEASGGSILNGNGASYWDGGGGSSGVTKPKFFQAHDLTDSLIETLTILNPPVQVFSINGASNLELAYITIDASAGDSLGKNTDGFDIGSSDTVTIGKLFPTNHNYIFVHQLKPILTKPSVPENATVYNQDDCVAINSGTNIIFKNGYCSGGHGLSIGSVGGRTDNTVDGVSFLTSTVTKSVNGIRIKAIEDDTGTITDVEYDDITLSSISKYGILIEQNYDSGDLDGGTASSGVPITDLTIKNIVGTGAVSSSGYDVVITCGSSGCSDWTWSSVAVTGGKKYGSCTNVPSVAACS</sequence>
<comment type="caution">
    <text evidence="12">The sequence shown here is derived from an EMBL/GenBank/DDBJ whole genome shotgun (WGS) entry which is preliminary data.</text>
</comment>
<keyword evidence="5" id="KW-0677">Repeat</keyword>
<dbReference type="GeneID" id="41983116"/>
<reference evidence="12 13" key="1">
    <citation type="submission" date="2018-05" db="EMBL/GenBank/DDBJ databases">
        <title>Genome sequencing and assembly of the regulated plant pathogen Lachnellula willkommii and related sister species for the development of diagnostic species identification markers.</title>
        <authorList>
            <person name="Giroux E."/>
            <person name="Bilodeau G."/>
        </authorList>
    </citation>
    <scope>NUCLEOTIDE SEQUENCE [LARGE SCALE GENOMIC DNA]</scope>
    <source>
        <strain evidence="12 13">CBS 185.66</strain>
    </source>
</reference>
<keyword evidence="4 11" id="KW-0732">Signal</keyword>
<keyword evidence="7 10" id="KW-0326">Glycosidase</keyword>
<evidence type="ECO:0000256" key="4">
    <source>
        <dbReference type="ARBA" id="ARBA00022729"/>
    </source>
</evidence>
<dbReference type="PANTHER" id="PTHR31884">
    <property type="entry name" value="POLYGALACTURONASE"/>
    <property type="match status" value="1"/>
</dbReference>
<comment type="subcellular location">
    <subcellularLocation>
        <location evidence="1">Secreted</location>
    </subcellularLocation>
</comment>
<evidence type="ECO:0000256" key="9">
    <source>
        <dbReference type="PROSITE-ProRule" id="PRU10052"/>
    </source>
</evidence>
<keyword evidence="13" id="KW-1185">Reference proteome</keyword>
<dbReference type="SUPFAM" id="SSF51126">
    <property type="entry name" value="Pectin lyase-like"/>
    <property type="match status" value="1"/>
</dbReference>
<name>A0A8H8R7Z1_9HELO</name>
<accession>A0A8H8R7Z1</accession>
<dbReference type="Proteomes" id="UP000431533">
    <property type="component" value="Unassembled WGS sequence"/>
</dbReference>
<evidence type="ECO:0000256" key="2">
    <source>
        <dbReference type="ARBA" id="ARBA00008834"/>
    </source>
</evidence>
<dbReference type="Pfam" id="PF00295">
    <property type="entry name" value="Glyco_hydro_28"/>
    <property type="match status" value="2"/>
</dbReference>
<evidence type="ECO:0000313" key="12">
    <source>
        <dbReference type="EMBL" id="TVY29235.1"/>
    </source>
</evidence>
<protein>
    <submittedName>
        <fullName evidence="12">Endopolygalacturonase</fullName>
    </submittedName>
</protein>